<organism evidence="1 2">
    <name type="scientific">Candidatus Legionella polyplacis</name>
    <dbReference type="NCBI Taxonomy" id="2005262"/>
    <lineage>
        <taxon>Bacteria</taxon>
        <taxon>Pseudomonadati</taxon>
        <taxon>Pseudomonadota</taxon>
        <taxon>Gammaproteobacteria</taxon>
        <taxon>Legionellales</taxon>
        <taxon>Legionellaceae</taxon>
        <taxon>Legionella</taxon>
    </lineage>
</organism>
<reference evidence="1" key="1">
    <citation type="submission" date="2023-09" db="EMBL/GenBank/DDBJ databases">
        <title>Genomes of two closely related lineages of the louse Polyplax serrata with different host specificities.</title>
        <authorList>
            <person name="Martinu J."/>
            <person name="Tarabai H."/>
            <person name="Stefka J."/>
            <person name="Hypsa V."/>
        </authorList>
    </citation>
    <scope>NUCLEOTIDE SEQUENCE [LARGE SCALE GENOMIC DNA]</scope>
    <source>
        <strain evidence="1">HR10_N</strain>
    </source>
</reference>
<sequence>MLENNFYKKLKSTIQNILLRLNIVTREEFEIQTKVLKKTREKVELLQQQLEDFIKKTKSSNKLK</sequence>
<evidence type="ECO:0000313" key="1">
    <source>
        <dbReference type="EMBL" id="WWR12137.1"/>
    </source>
</evidence>
<accession>A0ABZ2GXH5</accession>
<gene>
    <name evidence="1" type="ORF">RQL38_00650</name>
</gene>
<dbReference type="InterPro" id="IPR007475">
    <property type="entry name" value="UbiK"/>
</dbReference>
<evidence type="ECO:0000313" key="2">
    <source>
        <dbReference type="Proteomes" id="UP001360424"/>
    </source>
</evidence>
<name>A0ABZ2GXH5_9GAMM</name>
<keyword evidence="2" id="KW-1185">Reference proteome</keyword>
<dbReference type="RefSeq" id="WP_338521786.1">
    <property type="nucleotide sequence ID" value="NZ_CP135136.1"/>
</dbReference>
<proteinExistence type="predicted"/>
<dbReference type="Pfam" id="PF04380">
    <property type="entry name" value="BMFP"/>
    <property type="match status" value="1"/>
</dbReference>
<protein>
    <submittedName>
        <fullName evidence="1">Accessory factor UbiK family protein</fullName>
    </submittedName>
</protein>
<dbReference type="PANTHER" id="PTHR38040">
    <property type="entry name" value="UBIQUINONE BIOSYNTHESIS ACCESSORY FACTOR UBIK"/>
    <property type="match status" value="1"/>
</dbReference>
<dbReference type="Proteomes" id="UP001360424">
    <property type="component" value="Chromosome"/>
</dbReference>
<dbReference type="PANTHER" id="PTHR38040:SF1">
    <property type="entry name" value="UBIQUINONE BIOSYNTHESIS ACCESSORY FACTOR UBIK"/>
    <property type="match status" value="1"/>
</dbReference>
<dbReference type="EMBL" id="CP135136">
    <property type="protein sequence ID" value="WWR12137.1"/>
    <property type="molecule type" value="Genomic_DNA"/>
</dbReference>